<dbReference type="RefSeq" id="WP_197744778.1">
    <property type="nucleotide sequence ID" value="NZ_LR778175.1"/>
</dbReference>
<dbReference type="KEGG" id="ntg:NSCAC_0420"/>
<evidence type="ECO:0008006" key="3">
    <source>
        <dbReference type="Google" id="ProtNLM"/>
    </source>
</evidence>
<evidence type="ECO:0000313" key="2">
    <source>
        <dbReference type="Proteomes" id="UP000516072"/>
    </source>
</evidence>
<sequence length="112" mass="12648">MTKKRIYKIKFISQGKLYELFAREVSQSSIYGFIEIGEIIFGEKSVLVVDPTEEHLKSEFSGVNRTYIPMHTIVRVDEVEKGGINKITEVSLSEGNVAMFPSPIHTPGKTKK</sequence>
<dbReference type="EMBL" id="LR778175">
    <property type="protein sequence ID" value="CAB1274942.1"/>
    <property type="molecule type" value="Genomic_DNA"/>
</dbReference>
<gene>
    <name evidence="1" type="ORF">NSCAC_0420</name>
</gene>
<dbReference type="Pfam" id="PF08850">
    <property type="entry name" value="DUF1820"/>
    <property type="match status" value="1"/>
</dbReference>
<organism evidence="1 2">
    <name type="scientific">Candidatus Nitrosacidococcus tergens</name>
    <dbReference type="NCBI Taxonomy" id="553981"/>
    <lineage>
        <taxon>Bacteria</taxon>
        <taxon>Pseudomonadati</taxon>
        <taxon>Pseudomonadota</taxon>
        <taxon>Gammaproteobacteria</taxon>
        <taxon>Chromatiales</taxon>
        <taxon>Chromatiaceae</taxon>
        <taxon>Candidatus Nitrosacidococcus</taxon>
    </lineage>
</organism>
<evidence type="ECO:0000313" key="1">
    <source>
        <dbReference type="EMBL" id="CAB1274942.1"/>
    </source>
</evidence>
<dbReference type="PIRSF" id="PIRSF028538">
    <property type="entry name" value="DUF1820"/>
    <property type="match status" value="1"/>
</dbReference>
<dbReference type="InterPro" id="IPR014949">
    <property type="entry name" value="DUF1820"/>
</dbReference>
<protein>
    <recommendedName>
        <fullName evidence="3">DUF1820 family protein</fullName>
    </recommendedName>
</protein>
<name>A0A7G1Q8U8_9GAMM</name>
<accession>A0A7G1Q8U8</accession>
<dbReference type="Proteomes" id="UP000516072">
    <property type="component" value="Chromosome"/>
</dbReference>
<dbReference type="AlphaFoldDB" id="A0A7G1Q8U8"/>
<reference evidence="1 2" key="1">
    <citation type="submission" date="2020-03" db="EMBL/GenBank/DDBJ databases">
        <authorList>
            <person name="Picone N."/>
        </authorList>
    </citation>
    <scope>NUCLEOTIDE SEQUENCE [LARGE SCALE GENOMIC DNA]</scope>
    <source>
        <strain evidence="1">NSCAC1</strain>
    </source>
</reference>
<keyword evidence="2" id="KW-1185">Reference proteome</keyword>
<proteinExistence type="predicted"/>